<dbReference type="RefSeq" id="WP_191803043.1">
    <property type="nucleotide sequence ID" value="NZ_JACSQL010000010.1"/>
</dbReference>
<organism evidence="1 2">
    <name type="scientific">Paenibacillus gallinarum</name>
    <dbReference type="NCBI Taxonomy" id="2762232"/>
    <lineage>
        <taxon>Bacteria</taxon>
        <taxon>Bacillati</taxon>
        <taxon>Bacillota</taxon>
        <taxon>Bacilli</taxon>
        <taxon>Bacillales</taxon>
        <taxon>Paenibacillaceae</taxon>
        <taxon>Paenibacillus</taxon>
    </lineage>
</organism>
<evidence type="ECO:0000313" key="2">
    <source>
        <dbReference type="Proteomes" id="UP000608071"/>
    </source>
</evidence>
<keyword evidence="2" id="KW-1185">Reference proteome</keyword>
<evidence type="ECO:0000313" key="1">
    <source>
        <dbReference type="EMBL" id="MBD7970219.1"/>
    </source>
</evidence>
<dbReference type="EMBL" id="JACSQL010000010">
    <property type="protein sequence ID" value="MBD7970219.1"/>
    <property type="molecule type" value="Genomic_DNA"/>
</dbReference>
<proteinExistence type="predicted"/>
<accession>A0ABR8T3R1</accession>
<reference evidence="1 2" key="1">
    <citation type="submission" date="2020-08" db="EMBL/GenBank/DDBJ databases">
        <title>A Genomic Blueprint of the Chicken Gut Microbiome.</title>
        <authorList>
            <person name="Gilroy R."/>
            <person name="Ravi A."/>
            <person name="Getino M."/>
            <person name="Pursley I."/>
            <person name="Horton D.L."/>
            <person name="Alikhan N.-F."/>
            <person name="Baker D."/>
            <person name="Gharbi K."/>
            <person name="Hall N."/>
            <person name="Watson M."/>
            <person name="Adriaenssens E.M."/>
            <person name="Foster-Nyarko E."/>
            <person name="Jarju S."/>
            <person name="Secka A."/>
            <person name="Antonio M."/>
            <person name="Oren A."/>
            <person name="Chaudhuri R."/>
            <person name="La Ragione R.M."/>
            <person name="Hildebrand F."/>
            <person name="Pallen M.J."/>
        </authorList>
    </citation>
    <scope>NUCLEOTIDE SEQUENCE [LARGE SCALE GENOMIC DNA]</scope>
    <source>
        <strain evidence="1 2">Sa2BVA9</strain>
    </source>
</reference>
<comment type="caution">
    <text evidence="1">The sequence shown here is derived from an EMBL/GenBank/DDBJ whole genome shotgun (WGS) entry which is preliminary data.</text>
</comment>
<protein>
    <submittedName>
        <fullName evidence="1">Uncharacterized protein</fullName>
    </submittedName>
</protein>
<name>A0ABR8T3R1_9BACL</name>
<gene>
    <name evidence="1" type="ORF">H9647_19325</name>
</gene>
<sequence>MVFLILLLLIIIIFLLLNINSKIPPRDYVKEALERDEKWRQDMEKKKEQEKWNT</sequence>
<dbReference type="Proteomes" id="UP000608071">
    <property type="component" value="Unassembled WGS sequence"/>
</dbReference>